<evidence type="ECO:0000313" key="2">
    <source>
        <dbReference type="Proteomes" id="UP000288216"/>
    </source>
</evidence>
<protein>
    <submittedName>
        <fullName evidence="1">Uncharacterized protein</fullName>
    </submittedName>
</protein>
<organism evidence="1 2">
    <name type="scientific">Scyliorhinus torazame</name>
    <name type="common">Cloudy catshark</name>
    <name type="synonym">Catulus torazame</name>
    <dbReference type="NCBI Taxonomy" id="75743"/>
    <lineage>
        <taxon>Eukaryota</taxon>
        <taxon>Metazoa</taxon>
        <taxon>Chordata</taxon>
        <taxon>Craniata</taxon>
        <taxon>Vertebrata</taxon>
        <taxon>Chondrichthyes</taxon>
        <taxon>Elasmobranchii</taxon>
        <taxon>Galeomorphii</taxon>
        <taxon>Galeoidea</taxon>
        <taxon>Carcharhiniformes</taxon>
        <taxon>Scyliorhinidae</taxon>
        <taxon>Scyliorhinus</taxon>
    </lineage>
</organism>
<reference evidence="1 2" key="1">
    <citation type="journal article" date="2018" name="Nat. Ecol. Evol.">
        <title>Shark genomes provide insights into elasmobranch evolution and the origin of vertebrates.</title>
        <authorList>
            <person name="Hara Y"/>
            <person name="Yamaguchi K"/>
            <person name="Onimaru K"/>
            <person name="Kadota M"/>
            <person name="Koyanagi M"/>
            <person name="Keeley SD"/>
            <person name="Tatsumi K"/>
            <person name="Tanaka K"/>
            <person name="Motone F"/>
            <person name="Kageyama Y"/>
            <person name="Nozu R"/>
            <person name="Adachi N"/>
            <person name="Nishimura O"/>
            <person name="Nakagawa R"/>
            <person name="Tanegashima C"/>
            <person name="Kiyatake I"/>
            <person name="Matsumoto R"/>
            <person name="Murakumo K"/>
            <person name="Nishida K"/>
            <person name="Terakita A"/>
            <person name="Kuratani S"/>
            <person name="Sato K"/>
            <person name="Hyodo S Kuraku.S."/>
        </authorList>
    </citation>
    <scope>NUCLEOTIDE SEQUENCE [LARGE SCALE GENOMIC DNA]</scope>
</reference>
<dbReference type="STRING" id="75743.A0A401PYC0"/>
<sequence>MVPLGSEIARVTAPDGGGAGIRYRSSPGVPQLFVVPRTGQILVVGSLLGVAALELSVYGQGRGRPGGLSQPLRLRLSVGDRGAGLSQGGRGARSAPEQLYYSVSVSENDKVGNAIYTIPDWKFQRRWFEVIAPLDAPVHIERDSGKVYLSKRIRAKSTIQITVKVNNQKELYIRMYVTELYIRMYVTELYIPMYVTELYIPMYTTEPYIPMYTTEPYIPMYTTEPYTPMYITEPYTPMYITEPYTPMYITELYIPMYTTELYIPMYVTELYIPMYVTELYIPMYVTELYIPMYVRELYIPMYITEPYIPMYITELCILMYVSELCIPMYIRELYIMAGTVVSIAA</sequence>
<gene>
    <name evidence="1" type="ORF">scyTo_0015759</name>
</gene>
<name>A0A401PYC0_SCYTO</name>
<accession>A0A401PYC0</accession>
<dbReference type="EMBL" id="BFAA01009103">
    <property type="protein sequence ID" value="GCB78090.1"/>
    <property type="molecule type" value="Genomic_DNA"/>
</dbReference>
<dbReference type="AlphaFoldDB" id="A0A401PYC0"/>
<evidence type="ECO:0000313" key="1">
    <source>
        <dbReference type="EMBL" id="GCB78090.1"/>
    </source>
</evidence>
<dbReference type="Proteomes" id="UP000288216">
    <property type="component" value="Unassembled WGS sequence"/>
</dbReference>
<proteinExistence type="predicted"/>
<comment type="caution">
    <text evidence="1">The sequence shown here is derived from an EMBL/GenBank/DDBJ whole genome shotgun (WGS) entry which is preliminary data.</text>
</comment>
<keyword evidence="2" id="KW-1185">Reference proteome</keyword>
<dbReference type="OrthoDB" id="6252479at2759"/>